<proteinExistence type="predicted"/>
<dbReference type="EMBL" id="SHOA02000004">
    <property type="protein sequence ID" value="TDH71265.1"/>
    <property type="molecule type" value="Genomic_DNA"/>
</dbReference>
<dbReference type="KEGG" id="blac:94351641"/>
<comment type="caution">
    <text evidence="1">The sequence shown here is derived from an EMBL/GenBank/DDBJ whole genome shotgun (WGS) entry which is preliminary data.</text>
</comment>
<evidence type="ECO:0000313" key="2">
    <source>
        <dbReference type="Proteomes" id="UP000294530"/>
    </source>
</evidence>
<name>A0A976IH25_BRELC</name>
<dbReference type="Proteomes" id="UP000294530">
    <property type="component" value="Unassembled WGS sequence"/>
</dbReference>
<sequence length="115" mass="12505">MRWHILIFTHCQAVNWPAPVSIVSNASDILSDWIRDVEFLVPGPAADHNGISARIGVPRHIVRAQKPARVDPVPGCAQAATISKIIAAIELAQRQVDDTASVYTSDCLTARRLAD</sequence>
<keyword evidence="2" id="KW-1185">Reference proteome</keyword>
<dbReference type="GeneID" id="94351641"/>
<dbReference type="RefSeq" id="XP_067820764.1">
    <property type="nucleotide sequence ID" value="XM_067965970.1"/>
</dbReference>
<evidence type="ECO:0000313" key="1">
    <source>
        <dbReference type="EMBL" id="TDH71265.1"/>
    </source>
</evidence>
<accession>A0A976IH25</accession>
<protein>
    <submittedName>
        <fullName evidence="1">Uncharacterized protein</fullName>
    </submittedName>
</protein>
<organism evidence="1 2">
    <name type="scientific">Bremia lactucae</name>
    <name type="common">Lettuce downy mildew</name>
    <dbReference type="NCBI Taxonomy" id="4779"/>
    <lineage>
        <taxon>Eukaryota</taxon>
        <taxon>Sar</taxon>
        <taxon>Stramenopiles</taxon>
        <taxon>Oomycota</taxon>
        <taxon>Peronosporomycetes</taxon>
        <taxon>Peronosporales</taxon>
        <taxon>Peronosporaceae</taxon>
        <taxon>Bremia</taxon>
    </lineage>
</organism>
<gene>
    <name evidence="1" type="ORF">CCR75_007914</name>
</gene>
<reference evidence="1 2" key="1">
    <citation type="journal article" date="2021" name="Genome Biol.">
        <title>AFLAP: assembly-free linkage analysis pipeline using k-mers from genome sequencing data.</title>
        <authorList>
            <person name="Fletcher K."/>
            <person name="Zhang L."/>
            <person name="Gil J."/>
            <person name="Han R."/>
            <person name="Cavanaugh K."/>
            <person name="Michelmore R."/>
        </authorList>
    </citation>
    <scope>NUCLEOTIDE SEQUENCE [LARGE SCALE GENOMIC DNA]</scope>
    <source>
        <strain evidence="1 2">SF5</strain>
    </source>
</reference>
<dbReference type="AlphaFoldDB" id="A0A976IH25"/>